<sequence length="231" mass="24424">MASSSSTGNDPREVKPLPNRPETKLPPIPKGARIHKRPLPIPATTTRLRRNAPSSSSLPGGLSTAADIDGYLPPPRASHTIVIKVSSTATFMSLVRRVRKALDKAPRRQATRGLPLAARMAALKVARPASTVPAAGGGGGEGGGTGVGQIQDALDDVVLVATGRAIARAVDVAGFFTREKDLAVLVRTRTVRAVDDVLAAEEEEEEECGDFEEQVRVRNVSCVEVGIRWLA</sequence>
<protein>
    <submittedName>
        <fullName evidence="5">Uncharacterized protein</fullName>
    </submittedName>
</protein>
<keyword evidence="3" id="KW-0539">Nucleus</keyword>
<feature type="compositionally biased region" description="Low complexity" evidence="4">
    <location>
        <begin position="53"/>
        <end position="63"/>
    </location>
</feature>
<dbReference type="PANTHER" id="PTHR28256">
    <property type="entry name" value="RIBONUCLEASES P/MRP PROTEIN SUBUNIT POP7"/>
    <property type="match status" value="1"/>
</dbReference>
<proteinExistence type="predicted"/>
<dbReference type="Gene3D" id="3.30.110.20">
    <property type="entry name" value="Alba-like domain"/>
    <property type="match status" value="1"/>
</dbReference>
<dbReference type="InterPro" id="IPR036882">
    <property type="entry name" value="Alba-like_dom_sf"/>
</dbReference>
<gene>
    <name evidence="5" type="ORF">VTJ49DRAFT_6644</name>
</gene>
<dbReference type="EMBL" id="JAZGSY010000065">
    <property type="protein sequence ID" value="KAL1841730.1"/>
    <property type="molecule type" value="Genomic_DNA"/>
</dbReference>
<reference evidence="5 6" key="1">
    <citation type="journal article" date="2024" name="Commun. Biol.">
        <title>Comparative genomic analysis of thermophilic fungi reveals convergent evolutionary adaptations and gene losses.</title>
        <authorList>
            <person name="Steindorff A.S."/>
            <person name="Aguilar-Pontes M.V."/>
            <person name="Robinson A.J."/>
            <person name="Andreopoulos B."/>
            <person name="LaButti K."/>
            <person name="Kuo A."/>
            <person name="Mondo S."/>
            <person name="Riley R."/>
            <person name="Otillar R."/>
            <person name="Haridas S."/>
            <person name="Lipzen A."/>
            <person name="Grimwood J."/>
            <person name="Schmutz J."/>
            <person name="Clum A."/>
            <person name="Reid I.D."/>
            <person name="Moisan M.C."/>
            <person name="Butler G."/>
            <person name="Nguyen T.T.M."/>
            <person name="Dewar K."/>
            <person name="Conant G."/>
            <person name="Drula E."/>
            <person name="Henrissat B."/>
            <person name="Hansel C."/>
            <person name="Singer S."/>
            <person name="Hutchinson M.I."/>
            <person name="de Vries R.P."/>
            <person name="Natvig D.O."/>
            <person name="Powell A.J."/>
            <person name="Tsang A."/>
            <person name="Grigoriev I.V."/>
        </authorList>
    </citation>
    <scope>NUCLEOTIDE SEQUENCE [LARGE SCALE GENOMIC DNA]</scope>
    <source>
        <strain evidence="5 6">CBS 620.91</strain>
    </source>
</reference>
<organism evidence="5 6">
    <name type="scientific">Humicola insolens</name>
    <name type="common">Soft-rot fungus</name>
    <dbReference type="NCBI Taxonomy" id="85995"/>
    <lineage>
        <taxon>Eukaryota</taxon>
        <taxon>Fungi</taxon>
        <taxon>Dikarya</taxon>
        <taxon>Ascomycota</taxon>
        <taxon>Pezizomycotina</taxon>
        <taxon>Sordariomycetes</taxon>
        <taxon>Sordariomycetidae</taxon>
        <taxon>Sordariales</taxon>
        <taxon>Chaetomiaceae</taxon>
        <taxon>Mycothermus</taxon>
    </lineage>
</organism>
<evidence type="ECO:0000256" key="3">
    <source>
        <dbReference type="ARBA" id="ARBA00023242"/>
    </source>
</evidence>
<evidence type="ECO:0000313" key="6">
    <source>
        <dbReference type="Proteomes" id="UP001583172"/>
    </source>
</evidence>
<comment type="subcellular location">
    <subcellularLocation>
        <location evidence="1">Nucleus</location>
    </subcellularLocation>
</comment>
<comment type="caution">
    <text evidence="5">The sequence shown here is derived from an EMBL/GenBank/DDBJ whole genome shotgun (WGS) entry which is preliminary data.</text>
</comment>
<dbReference type="PANTHER" id="PTHR28256:SF1">
    <property type="entry name" value="RIBONUCLEASES P_MRP PROTEIN SUBUNIT POP7"/>
    <property type="match status" value="1"/>
</dbReference>
<evidence type="ECO:0000313" key="5">
    <source>
        <dbReference type="EMBL" id="KAL1841730.1"/>
    </source>
</evidence>
<evidence type="ECO:0000256" key="4">
    <source>
        <dbReference type="SAM" id="MobiDB-lite"/>
    </source>
</evidence>
<dbReference type="Pfam" id="PF12328">
    <property type="entry name" value="Rpp20"/>
    <property type="match status" value="1"/>
</dbReference>
<dbReference type="InterPro" id="IPR014612">
    <property type="entry name" value="Pop7/Rpp20"/>
</dbReference>
<name>A0ABR3VIW5_HUMIN</name>
<keyword evidence="2" id="KW-0819">tRNA processing</keyword>
<feature type="region of interest" description="Disordered" evidence="4">
    <location>
        <begin position="1"/>
        <end position="63"/>
    </location>
</feature>
<evidence type="ECO:0000256" key="2">
    <source>
        <dbReference type="ARBA" id="ARBA00022694"/>
    </source>
</evidence>
<accession>A0ABR3VIW5</accession>
<dbReference type="SUPFAM" id="SSF82704">
    <property type="entry name" value="AlbA-like"/>
    <property type="match status" value="1"/>
</dbReference>
<dbReference type="InterPro" id="IPR020241">
    <property type="entry name" value="RNase_P/MRP_Pop7_fungi"/>
</dbReference>
<evidence type="ECO:0000256" key="1">
    <source>
        <dbReference type="ARBA" id="ARBA00004123"/>
    </source>
</evidence>
<keyword evidence="6" id="KW-1185">Reference proteome</keyword>
<dbReference type="Proteomes" id="UP001583172">
    <property type="component" value="Unassembled WGS sequence"/>
</dbReference>